<evidence type="ECO:0000313" key="2">
    <source>
        <dbReference type="Proteomes" id="UP000589818"/>
    </source>
</evidence>
<proteinExistence type="predicted"/>
<comment type="caution">
    <text evidence="1">The sequence shown here is derived from an EMBL/GenBank/DDBJ whole genome shotgun (WGS) entry which is preliminary data.</text>
</comment>
<organism evidence="1 2">
    <name type="scientific">Pseudomonas umsongensis</name>
    <dbReference type="NCBI Taxonomy" id="198618"/>
    <lineage>
        <taxon>Bacteria</taxon>
        <taxon>Pseudomonadati</taxon>
        <taxon>Pseudomonadota</taxon>
        <taxon>Gammaproteobacteria</taxon>
        <taxon>Pseudomonadales</taxon>
        <taxon>Pseudomonadaceae</taxon>
        <taxon>Pseudomonas</taxon>
    </lineage>
</organism>
<dbReference type="Proteomes" id="UP000589818">
    <property type="component" value="Unassembled WGS sequence"/>
</dbReference>
<keyword evidence="2" id="KW-1185">Reference proteome</keyword>
<dbReference type="EMBL" id="JACHVR010000001">
    <property type="protein sequence ID" value="MBB2887028.1"/>
    <property type="molecule type" value="Genomic_DNA"/>
</dbReference>
<accession>A0ACC5ME89</accession>
<gene>
    <name evidence="1" type="ORF">FHR69_002894</name>
</gene>
<evidence type="ECO:0000313" key="1">
    <source>
        <dbReference type="EMBL" id="MBB2887028.1"/>
    </source>
</evidence>
<reference evidence="1" key="1">
    <citation type="submission" date="2020-08" db="EMBL/GenBank/DDBJ databases">
        <title>Plant associated metagenomes--Microbial community diversity and host control of community assembly across model and emerging plant ecological genomics systems.</title>
        <authorList>
            <person name="Dangl J."/>
        </authorList>
    </citation>
    <scope>NUCLEOTIDE SEQUENCE</scope>
    <source>
        <strain evidence="1">KD5</strain>
    </source>
</reference>
<name>A0ACC5ME89_9PSED</name>
<sequence>MAPCYMPELVEHRQLVTVDTVLNFTYSCGSI</sequence>
<protein>
    <submittedName>
        <fullName evidence="1">Uncharacterized protein</fullName>
    </submittedName>
</protein>